<dbReference type="AlphaFoldDB" id="A0A7S1XGI7"/>
<feature type="region of interest" description="Disordered" evidence="1">
    <location>
        <begin position="84"/>
        <end position="135"/>
    </location>
</feature>
<accession>A0A7S1XGI7</accession>
<feature type="region of interest" description="Disordered" evidence="1">
    <location>
        <begin position="318"/>
        <end position="367"/>
    </location>
</feature>
<organism evidence="2">
    <name type="scientific">Erythrolobus australicus</name>
    <dbReference type="NCBI Taxonomy" id="1077150"/>
    <lineage>
        <taxon>Eukaryota</taxon>
        <taxon>Rhodophyta</taxon>
        <taxon>Bangiophyceae</taxon>
        <taxon>Porphyridiales</taxon>
        <taxon>Porphyridiaceae</taxon>
        <taxon>Erythrolobus</taxon>
    </lineage>
</organism>
<evidence type="ECO:0000313" key="2">
    <source>
        <dbReference type="EMBL" id="CAD9239053.1"/>
    </source>
</evidence>
<feature type="compositionally biased region" description="Acidic residues" evidence="1">
    <location>
        <begin position="92"/>
        <end position="102"/>
    </location>
</feature>
<protein>
    <submittedName>
        <fullName evidence="2">Uncharacterized protein</fullName>
    </submittedName>
</protein>
<dbReference type="EMBL" id="HBGI01001211">
    <property type="protein sequence ID" value="CAD9239053.1"/>
    <property type="molecule type" value="Transcribed_RNA"/>
</dbReference>
<evidence type="ECO:0000256" key="1">
    <source>
        <dbReference type="SAM" id="MobiDB-lite"/>
    </source>
</evidence>
<feature type="compositionally biased region" description="Polar residues" evidence="1">
    <location>
        <begin position="343"/>
        <end position="367"/>
    </location>
</feature>
<reference evidence="2" key="1">
    <citation type="submission" date="2021-01" db="EMBL/GenBank/DDBJ databases">
        <authorList>
            <person name="Corre E."/>
            <person name="Pelletier E."/>
            <person name="Niang G."/>
            <person name="Scheremetjew M."/>
            <person name="Finn R."/>
            <person name="Kale V."/>
            <person name="Holt S."/>
            <person name="Cochrane G."/>
            <person name="Meng A."/>
            <person name="Brown T."/>
            <person name="Cohen L."/>
        </authorList>
    </citation>
    <scope>NUCLEOTIDE SEQUENCE</scope>
    <source>
        <strain evidence="2">CCMP3124</strain>
    </source>
</reference>
<proteinExistence type="predicted"/>
<name>A0A7S1XGI7_9RHOD</name>
<feature type="compositionally biased region" description="Low complexity" evidence="1">
    <location>
        <begin position="24"/>
        <end position="39"/>
    </location>
</feature>
<feature type="region of interest" description="Disordered" evidence="1">
    <location>
        <begin position="1"/>
        <end position="42"/>
    </location>
</feature>
<gene>
    <name evidence="2" type="ORF">EAUS1353_LOCUS783</name>
</gene>
<sequence>MSRWRNAVGGDAEATRWPVHCDDSPALLSPSPSPATTPTRCEPRADSFALELQRRMVLERLPTVNSDMSAVWHRKQGWLDTDDEDARSGVVIDDDDDDDDDNDSKGGESDDDNFVEAKGEQRPIAEVISEPDLRIYDDEAARENDGSMDAQRGSEASNLVEEMKRAARAPQKAVDESRERQIAAAASAAAEAIGGMPAGSLPAPTRTLYGRLGYTPSVILDPARPGFTSNVAAAVANNPTKASPAAGFGGETKFEVAESAAAANSAAQRPRHISDLKPQAFIAASMLDETGSADSPANSQRSVLETETLLKDPASALNEGMRQDSQVSVDENGGAHGSGGSSKATSRRNSLLGSKQKKAASNSGGAKRNVSNKVMALFSRATSRGSSAAVANTRFMSHFEPSQCFLEMGRLMTRMGGDVARKRDAHELKVRVLFQERQVHAKIDVVRAADTSGSGSLVTFRKAPGEPFDAALHQAFFDEVRAQFAAIGDGAVSA</sequence>